<evidence type="ECO:0000256" key="6">
    <source>
        <dbReference type="ARBA" id="ARBA00022801"/>
    </source>
</evidence>
<dbReference type="Pfam" id="PF00078">
    <property type="entry name" value="RVT_1"/>
    <property type="match status" value="1"/>
</dbReference>
<dbReference type="GO" id="GO:0015074">
    <property type="term" value="P:DNA integration"/>
    <property type="evidence" value="ECO:0007669"/>
    <property type="project" value="InterPro"/>
</dbReference>
<dbReference type="CDD" id="cd01647">
    <property type="entry name" value="RT_LTR"/>
    <property type="match status" value="1"/>
</dbReference>
<feature type="compositionally biased region" description="Polar residues" evidence="8">
    <location>
        <begin position="233"/>
        <end position="251"/>
    </location>
</feature>
<dbReference type="EC" id="2.7.7.49" evidence="1"/>
<name>A0A6H5IQB4_9HYME</name>
<dbReference type="Gene3D" id="3.30.70.270">
    <property type="match status" value="2"/>
</dbReference>
<evidence type="ECO:0000313" key="12">
    <source>
        <dbReference type="Proteomes" id="UP000479190"/>
    </source>
</evidence>
<evidence type="ECO:0000259" key="10">
    <source>
        <dbReference type="PROSITE" id="PS50994"/>
    </source>
</evidence>
<feature type="region of interest" description="Disordered" evidence="8">
    <location>
        <begin position="118"/>
        <end position="156"/>
    </location>
</feature>
<dbReference type="InterPro" id="IPR012337">
    <property type="entry name" value="RNaseH-like_sf"/>
</dbReference>
<dbReference type="PANTHER" id="PTHR37984">
    <property type="entry name" value="PROTEIN CBG26694"/>
    <property type="match status" value="1"/>
</dbReference>
<dbReference type="FunFam" id="3.10.20.370:FF:000001">
    <property type="entry name" value="Retrovirus-related Pol polyprotein from transposon 17.6-like protein"/>
    <property type="match status" value="1"/>
</dbReference>
<dbReference type="FunFam" id="3.30.420.10:FF:000032">
    <property type="entry name" value="Retrovirus-related Pol polyprotein from transposon 297-like Protein"/>
    <property type="match status" value="1"/>
</dbReference>
<dbReference type="Proteomes" id="UP000479190">
    <property type="component" value="Unassembled WGS sequence"/>
</dbReference>
<dbReference type="GO" id="GO:0003964">
    <property type="term" value="F:RNA-directed DNA polymerase activity"/>
    <property type="evidence" value="ECO:0007669"/>
    <property type="project" value="UniProtKB-KW"/>
</dbReference>
<dbReference type="Pfam" id="PF17921">
    <property type="entry name" value="Integrase_H2C2"/>
    <property type="match status" value="1"/>
</dbReference>
<feature type="region of interest" description="Disordered" evidence="8">
    <location>
        <begin position="173"/>
        <end position="316"/>
    </location>
</feature>
<dbReference type="Pfam" id="PF17917">
    <property type="entry name" value="RT_RNaseH"/>
    <property type="match status" value="1"/>
</dbReference>
<dbReference type="GO" id="GO:0042575">
    <property type="term" value="C:DNA polymerase complex"/>
    <property type="evidence" value="ECO:0007669"/>
    <property type="project" value="UniProtKB-ARBA"/>
</dbReference>
<dbReference type="GO" id="GO:0004519">
    <property type="term" value="F:endonuclease activity"/>
    <property type="evidence" value="ECO:0007669"/>
    <property type="project" value="UniProtKB-KW"/>
</dbReference>
<dbReference type="Pfam" id="PF00665">
    <property type="entry name" value="rve"/>
    <property type="match status" value="1"/>
</dbReference>
<dbReference type="SUPFAM" id="SSF56672">
    <property type="entry name" value="DNA/RNA polymerases"/>
    <property type="match status" value="1"/>
</dbReference>
<dbReference type="FunFam" id="1.10.340.70:FF:000001">
    <property type="entry name" value="Retrovirus-related Pol polyprotein from transposon gypsy-like Protein"/>
    <property type="match status" value="1"/>
</dbReference>
<dbReference type="GO" id="GO:0003676">
    <property type="term" value="F:nucleic acid binding"/>
    <property type="evidence" value="ECO:0007669"/>
    <property type="project" value="InterPro"/>
</dbReference>
<evidence type="ECO:0000259" key="9">
    <source>
        <dbReference type="PROSITE" id="PS50878"/>
    </source>
</evidence>
<evidence type="ECO:0000256" key="1">
    <source>
        <dbReference type="ARBA" id="ARBA00012493"/>
    </source>
</evidence>
<protein>
    <recommendedName>
        <fullName evidence="1">RNA-directed DNA polymerase</fullName>
        <ecNumber evidence="1">2.7.7.49</ecNumber>
    </recommendedName>
</protein>
<reference evidence="11 12" key="1">
    <citation type="submission" date="2020-02" db="EMBL/GenBank/DDBJ databases">
        <authorList>
            <person name="Ferguson B K."/>
        </authorList>
    </citation>
    <scope>NUCLEOTIDE SEQUENCE [LARGE SCALE GENOMIC DNA]</scope>
</reference>
<organism evidence="11 12">
    <name type="scientific">Trichogramma brassicae</name>
    <dbReference type="NCBI Taxonomy" id="86971"/>
    <lineage>
        <taxon>Eukaryota</taxon>
        <taxon>Metazoa</taxon>
        <taxon>Ecdysozoa</taxon>
        <taxon>Arthropoda</taxon>
        <taxon>Hexapoda</taxon>
        <taxon>Insecta</taxon>
        <taxon>Pterygota</taxon>
        <taxon>Neoptera</taxon>
        <taxon>Endopterygota</taxon>
        <taxon>Hymenoptera</taxon>
        <taxon>Apocrita</taxon>
        <taxon>Proctotrupomorpha</taxon>
        <taxon>Chalcidoidea</taxon>
        <taxon>Trichogrammatidae</taxon>
        <taxon>Trichogramma</taxon>
    </lineage>
</organism>
<keyword evidence="4" id="KW-0540">Nuclease</keyword>
<dbReference type="CDD" id="cd09274">
    <property type="entry name" value="RNase_HI_RT_Ty3"/>
    <property type="match status" value="1"/>
</dbReference>
<dbReference type="InterPro" id="IPR041588">
    <property type="entry name" value="Integrase_H2C2"/>
</dbReference>
<evidence type="ECO:0000256" key="3">
    <source>
        <dbReference type="ARBA" id="ARBA00022695"/>
    </source>
</evidence>
<dbReference type="PANTHER" id="PTHR37984:SF5">
    <property type="entry name" value="PROTEIN NYNRIN-LIKE"/>
    <property type="match status" value="1"/>
</dbReference>
<dbReference type="InterPro" id="IPR041373">
    <property type="entry name" value="RT_RNaseH"/>
</dbReference>
<dbReference type="InterPro" id="IPR043128">
    <property type="entry name" value="Rev_trsase/Diguanyl_cyclase"/>
</dbReference>
<keyword evidence="7" id="KW-0695">RNA-directed DNA polymerase</keyword>
<evidence type="ECO:0000256" key="4">
    <source>
        <dbReference type="ARBA" id="ARBA00022722"/>
    </source>
</evidence>
<keyword evidence="5" id="KW-0255">Endonuclease</keyword>
<dbReference type="GO" id="GO:0016787">
    <property type="term" value="F:hydrolase activity"/>
    <property type="evidence" value="ECO:0007669"/>
    <property type="project" value="UniProtKB-KW"/>
</dbReference>
<evidence type="ECO:0000256" key="2">
    <source>
        <dbReference type="ARBA" id="ARBA00022679"/>
    </source>
</evidence>
<feature type="compositionally biased region" description="Basic and acidic residues" evidence="8">
    <location>
        <begin position="137"/>
        <end position="150"/>
    </location>
</feature>
<accession>A0A6H5IQB4</accession>
<dbReference type="PROSITE" id="PS50994">
    <property type="entry name" value="INTEGRASE"/>
    <property type="match status" value="1"/>
</dbReference>
<gene>
    <name evidence="11" type="ORF">TBRA_LOCUS11386</name>
</gene>
<dbReference type="InterPro" id="IPR001584">
    <property type="entry name" value="Integrase_cat-core"/>
</dbReference>
<dbReference type="Gene3D" id="1.10.340.70">
    <property type="match status" value="1"/>
</dbReference>
<sequence length="1401" mass="160181">MSARLVHTHVHVLCKPTSDSHCAARYGVAPRHVQTASLLSEHCSRPPSCFCTRKICSSRVPHATTFFTCNKIPTSPQSKLLRASSSWTISSTRPLQIVSTSTSQSNEDFSASTFHRRTHRGTTYRSSNRSQLIDCDQETHRKYRREEDLSPRPTARITASGVPNVWLFYSRGSKQPQRRYLPTRRTHAVDDRKKNPPKKRPRESSTPIRDIKRPAGERSRKVNTLLGVKNPVAPSNGTRSTRSTANASISGTRLVEQRSLPTSEEAKQQLPPTAPEEDEQGPSLPTSEEAEQQPPPTAPEEDEQGGQPTPSPRRNYAMDQQDVFNFEELARALLSARPAVPTFSGLDHEDPDKYLEKCQAFITGQRLQAEQQVPTLQEGLQGEAKKWWLPYQIMELDYERYSQLIKSKWAADNNRTSLLAKLYGEKQEPDESVTTFLQKKYLLYQRLRKGDTEQEKRIPFVEQEEAMLDFRRRVLHVGRDRRTTAALIGRHSESEAHTPLPSHGFPEEYNEEVRKLLTEFRHVLAPDGLGEGTNSAQHVIRLSTKKPFRKSPYRYSEETRKEIERQVQEMLANGIIEPSDSPYNSPIVMAKKKGGKLRFCVDYRQLNEISIDQAQQIPLISDSLKDLGDATIFSTLDLKSGYWQIPMEKNSKPYTAFTTPTGGTYQFRFMPFGLQGAAGTFQKLMSQEVLAGYLNKFCLVYLDDIVVYSKSWEEHIHHLTRVLERLSIHKLKCATEKIHLGTQNIEYLGFIVNAEGNEVKPSYAQAIIDTPPPRSKKELQSFVRACNWLREYVPELAVKMAPLTDLMKAARGFVWTKTAQAAFENVKAAFEQPLRLARPRSDMTFVLQTDASARGMGAVLYQQGEESEDRRIIAYASAKFSTTESRYHCNEQECLAVVWAVKRFRPYLEDRPFILRTDNRTITWLHRFKNTKDKLTRWALLLQEFSFKIEHCPGRHNELPDLLSRNPQEDTPADLSDVDRIHVPEYRRPASDEIIPQLGLFTMSEDPVEWIRTAQRDDAELQAISESSQVRRKEGLVWRKKPGTKIWRIIVPASAREELMREHHEADTAGHPGANETLRRLQKNYTWSGIMRDTRDYVRSCTTCKEVKKNRTPPYTQSAHKPTKPWDTVALDLMGPYPATADGCRHLLVITDLFSRWVEIFPVASTDATTIADRLEKEVFTRWGFPRAILTDNGTQFTSKAWATACKTWQAAHWTTAVYWPQANPTERRNQEIKTALRTQLKGRPHTEWDKHLPKILFQLRCRKNAATGKTPAEVLLGRELLLPGEWKFPRPFSDDREAEFQSIREHQERYQATYASDRGDVTPSLRVGEMVYIKASPFSKSAKNVCASLDVPWEGPYPVQRVVKEGIYVIGKGKGVTTHISRIKPTEEKKCSRTKKAIAN</sequence>
<dbReference type="SUPFAM" id="SSF53098">
    <property type="entry name" value="Ribonuclease H-like"/>
    <property type="match status" value="1"/>
</dbReference>
<dbReference type="Gene3D" id="3.10.10.10">
    <property type="entry name" value="HIV Type 1 Reverse Transcriptase, subunit A, domain 1"/>
    <property type="match status" value="1"/>
</dbReference>
<dbReference type="OrthoDB" id="7687112at2759"/>
<keyword evidence="3" id="KW-0548">Nucleotidyltransferase</keyword>
<proteinExistence type="predicted"/>
<feature type="domain" description="Reverse transcriptase" evidence="9">
    <location>
        <begin position="571"/>
        <end position="752"/>
    </location>
</feature>
<evidence type="ECO:0000256" key="7">
    <source>
        <dbReference type="ARBA" id="ARBA00022918"/>
    </source>
</evidence>
<dbReference type="FunFam" id="3.30.70.270:FF:000020">
    <property type="entry name" value="Transposon Tf2-6 polyprotein-like Protein"/>
    <property type="match status" value="1"/>
</dbReference>
<dbReference type="Gene3D" id="3.30.420.10">
    <property type="entry name" value="Ribonuclease H-like superfamily/Ribonuclease H"/>
    <property type="match status" value="1"/>
</dbReference>
<keyword evidence="2" id="KW-0808">Transferase</keyword>
<evidence type="ECO:0000256" key="8">
    <source>
        <dbReference type="SAM" id="MobiDB-lite"/>
    </source>
</evidence>
<dbReference type="InterPro" id="IPR000477">
    <property type="entry name" value="RT_dom"/>
</dbReference>
<evidence type="ECO:0000256" key="5">
    <source>
        <dbReference type="ARBA" id="ARBA00022759"/>
    </source>
</evidence>
<evidence type="ECO:0000313" key="11">
    <source>
        <dbReference type="EMBL" id="CAB0039647.1"/>
    </source>
</evidence>
<dbReference type="InterPro" id="IPR036397">
    <property type="entry name" value="RNaseH_sf"/>
</dbReference>
<dbReference type="InterPro" id="IPR043502">
    <property type="entry name" value="DNA/RNA_pol_sf"/>
</dbReference>
<keyword evidence="6" id="KW-0378">Hydrolase</keyword>
<dbReference type="Gene3D" id="3.10.20.370">
    <property type="match status" value="1"/>
</dbReference>
<dbReference type="InterPro" id="IPR050951">
    <property type="entry name" value="Retrovirus_Pol_polyprotein"/>
</dbReference>
<dbReference type="PROSITE" id="PS50878">
    <property type="entry name" value="RT_POL"/>
    <property type="match status" value="1"/>
</dbReference>
<feature type="domain" description="Integrase catalytic" evidence="10">
    <location>
        <begin position="1121"/>
        <end position="1280"/>
    </location>
</feature>
<feature type="compositionally biased region" description="Basic and acidic residues" evidence="8">
    <location>
        <begin position="209"/>
        <end position="220"/>
    </location>
</feature>
<keyword evidence="12" id="KW-1185">Reference proteome</keyword>
<dbReference type="EMBL" id="CADCXV010000974">
    <property type="protein sequence ID" value="CAB0039647.1"/>
    <property type="molecule type" value="Genomic_DNA"/>
</dbReference>